<keyword evidence="2" id="KW-1185">Reference proteome</keyword>
<dbReference type="EMBL" id="MIPY01000012">
    <property type="protein sequence ID" value="OES31959.1"/>
    <property type="molecule type" value="Genomic_DNA"/>
</dbReference>
<accession>A0AB36FTR4</accession>
<evidence type="ECO:0000313" key="2">
    <source>
        <dbReference type="Proteomes" id="UP000095392"/>
    </source>
</evidence>
<name>A0AB36FTR4_ALTMA</name>
<reference evidence="1 2" key="1">
    <citation type="submission" date="2016-09" db="EMBL/GenBank/DDBJ databases">
        <title>Draft Genome Sequence of four Alteromonas macleodii strains isolated from copper coupons and grown long-term at elevated copper levels.</title>
        <authorList>
            <person name="Cusick K."/>
            <person name="Dale J."/>
            <person name="Little B."/>
            <person name="Biffinger J."/>
        </authorList>
    </citation>
    <scope>NUCLEOTIDE SEQUENCE [LARGE SCALE GENOMIC DNA]</scope>
    <source>
        <strain evidence="1 2">KCP01</strain>
    </source>
</reference>
<gene>
    <name evidence="1" type="ORF">BFV95_2130</name>
</gene>
<sequence>MMKKHPKSLFIKEVLHMIYFQHVCWLIAHFSKPNELKINVTKAE</sequence>
<proteinExistence type="predicted"/>
<dbReference type="AlphaFoldDB" id="A0AB36FTR4"/>
<evidence type="ECO:0000313" key="1">
    <source>
        <dbReference type="EMBL" id="OES31959.1"/>
    </source>
</evidence>
<organism evidence="1 2">
    <name type="scientific">Alteromonas macleodii</name>
    <name type="common">Pseudoalteromonas macleodii</name>
    <dbReference type="NCBI Taxonomy" id="28108"/>
    <lineage>
        <taxon>Bacteria</taxon>
        <taxon>Pseudomonadati</taxon>
        <taxon>Pseudomonadota</taxon>
        <taxon>Gammaproteobacteria</taxon>
        <taxon>Alteromonadales</taxon>
        <taxon>Alteromonadaceae</taxon>
        <taxon>Alteromonas/Salinimonas group</taxon>
        <taxon>Alteromonas</taxon>
    </lineage>
</organism>
<comment type="caution">
    <text evidence="1">The sequence shown here is derived from an EMBL/GenBank/DDBJ whole genome shotgun (WGS) entry which is preliminary data.</text>
</comment>
<protein>
    <submittedName>
        <fullName evidence="1">Uncharacterized protein</fullName>
    </submittedName>
</protein>
<dbReference type="Proteomes" id="UP000095392">
    <property type="component" value="Unassembled WGS sequence"/>
</dbReference>